<evidence type="ECO:0000256" key="4">
    <source>
        <dbReference type="ARBA" id="ARBA00022692"/>
    </source>
</evidence>
<feature type="compositionally biased region" description="Low complexity" evidence="7">
    <location>
        <begin position="995"/>
        <end position="1016"/>
    </location>
</feature>
<comment type="similarity">
    <text evidence="2">Belongs to the CSC1 (TC 1.A.17) family.</text>
</comment>
<feature type="transmembrane region" description="Helical" evidence="8">
    <location>
        <begin position="529"/>
        <end position="549"/>
    </location>
</feature>
<feature type="transmembrane region" description="Helical" evidence="8">
    <location>
        <begin position="43"/>
        <end position="66"/>
    </location>
</feature>
<feature type="region of interest" description="Disordered" evidence="7">
    <location>
        <begin position="315"/>
        <end position="336"/>
    </location>
</feature>
<comment type="caution">
    <text evidence="12">The sequence shown here is derived from an EMBL/GenBank/DDBJ whole genome shotgun (WGS) entry which is preliminary data.</text>
</comment>
<gene>
    <name evidence="12" type="ORF">EC957_001334</name>
</gene>
<keyword evidence="5 8" id="KW-1133">Transmembrane helix</keyword>
<evidence type="ECO:0000256" key="1">
    <source>
        <dbReference type="ARBA" id="ARBA00004141"/>
    </source>
</evidence>
<dbReference type="PANTHER" id="PTHR13018:SF5">
    <property type="entry name" value="RE44586P"/>
    <property type="match status" value="1"/>
</dbReference>
<evidence type="ECO:0000259" key="11">
    <source>
        <dbReference type="Pfam" id="PF14703"/>
    </source>
</evidence>
<feature type="transmembrane region" description="Helical" evidence="8">
    <location>
        <begin position="436"/>
        <end position="460"/>
    </location>
</feature>
<feature type="compositionally biased region" description="Polar residues" evidence="7">
    <location>
        <begin position="956"/>
        <end position="970"/>
    </location>
</feature>
<feature type="transmembrane region" description="Helical" evidence="8">
    <location>
        <begin position="488"/>
        <end position="509"/>
    </location>
</feature>
<dbReference type="InterPro" id="IPR027815">
    <property type="entry name" value="CSC1/OSCA1-like_cyt"/>
</dbReference>
<evidence type="ECO:0000256" key="5">
    <source>
        <dbReference type="ARBA" id="ARBA00022989"/>
    </source>
</evidence>
<dbReference type="Proteomes" id="UP000723463">
    <property type="component" value="Unassembled WGS sequence"/>
</dbReference>
<feature type="transmembrane region" description="Helical" evidence="8">
    <location>
        <begin position="648"/>
        <end position="673"/>
    </location>
</feature>
<name>A0A9P6F5R1_9FUNG</name>
<proteinExistence type="inferred from homology"/>
<sequence length="1089" mass="119852">MDPPQSAFWVQSPFSHEETVGTFGRGPDGKPKATNTTGLTGQIIISVALGLVGFLTFCVLRTRWIVMFAPRTKLRRHTPPILSATFFGWIPQLLRIPEGEMLDIVGLDAVMLLRFFAMAIKLFAGCLIPGMLIIWPVNYYSTKDGRDPSQPDDDDDDIPLYSRVTPAEGFQGTSMLYLFTQFTFTWVFSLLTLFTLWKSYEGYVSIRRKFMLQRAKTTTNRTVMVVGLPNHLQNDRALATFYESLGAGNVESAHVVRHVRTLKRLIEQREHALKQLERVYTRYYGNPSKFPGYDPDKIMADDERALTEHVDEMEDHDAVTTESSSLLRPAPKGKKRPTTRLGLWGLFGKKVDKIDHCREVFDTLDKAVQKMRMSRIFATTSVGFVTFEEMHSAQILAQTVNTQETLSCETSTAPEPRDVYWDHLILPPSELTIRSVVINTTVFFLIFFWAGPIAVFSSFLNLETLEKLLPGITVIAESNPAIKSVLQGFLPTAGVSIFLAVVPNLLEALCKSQGIQSHSAIARSLYNKYFTFILFNVVLVFTVAGTWAQTFNKVYHNLGELTLLLATSLSRVAPFFVNFLVLKGIGMYPIQLLLIGDVFKQSFHGFLSKTPREYAETRAPPEQDIGVVYSNATLAFVIVLIYSCMKPIILLFGLLYFTLGYVVYKYQILYIFFRPNESNGEIWPMVYNRIMVGLLIFQSTMVGVLMLKKSYIFGALLVPLPIGTVWFWVWTTKAYKVTAQYVPLELLRPEGPDSQLVSTPSAPAVLPSAIGAADQVPGHVLIDVGQPTEVTSATTNGAAATNGQANGIAVATATAVITPGGSQRLIPKSAVEDDDYQAIPDRYTDYRQPPMTLYPGVLNSNMRLYISPAISGPLPTLWLPLRKTGDGKKPNRDEESHIGGGHGSDSDSDDGHHIHDHVESALQRPPFKLPTKSSDEPQTYDEGDNLVGGGQDEPISAQTGSSSDIVTSKSLPAPAPSRGPQALSNVVSEPAPSVPTAVAGTTSSSSNTAPTTAPADSTEDSSASVATTVKPNPAIDGLNEVYYHHPERAPTEATVDATPETESSEATAPRVRTVQGQGSRADLLQQQQQ</sequence>
<feature type="transmembrane region" description="Helical" evidence="8">
    <location>
        <begin position="175"/>
        <end position="197"/>
    </location>
</feature>
<dbReference type="Pfam" id="PF02714">
    <property type="entry name" value="RSN1_7TM"/>
    <property type="match status" value="1"/>
</dbReference>
<dbReference type="Pfam" id="PF14703">
    <property type="entry name" value="PHM7_cyt"/>
    <property type="match status" value="1"/>
</dbReference>
<protein>
    <recommendedName>
        <fullName evidence="14">DUF221-domain-containing protein</fullName>
    </recommendedName>
</protein>
<evidence type="ECO:0000313" key="12">
    <source>
        <dbReference type="EMBL" id="KAF9543050.1"/>
    </source>
</evidence>
<dbReference type="InterPro" id="IPR045122">
    <property type="entry name" value="Csc1-like"/>
</dbReference>
<dbReference type="AlphaFoldDB" id="A0A9P6F5R1"/>
<organism evidence="12 13">
    <name type="scientific">Mortierella hygrophila</name>
    <dbReference type="NCBI Taxonomy" id="979708"/>
    <lineage>
        <taxon>Eukaryota</taxon>
        <taxon>Fungi</taxon>
        <taxon>Fungi incertae sedis</taxon>
        <taxon>Mucoromycota</taxon>
        <taxon>Mortierellomycotina</taxon>
        <taxon>Mortierellomycetes</taxon>
        <taxon>Mortierellales</taxon>
        <taxon>Mortierellaceae</taxon>
        <taxon>Mortierella</taxon>
    </lineage>
</organism>
<dbReference type="InterPro" id="IPR003864">
    <property type="entry name" value="CSC1/OSCA1-like_7TM"/>
</dbReference>
<evidence type="ECO:0000256" key="6">
    <source>
        <dbReference type="ARBA" id="ARBA00023136"/>
    </source>
</evidence>
<feature type="compositionally biased region" description="Basic and acidic residues" evidence="7">
    <location>
        <begin position="885"/>
        <end position="897"/>
    </location>
</feature>
<evidence type="ECO:0000256" key="8">
    <source>
        <dbReference type="SAM" id="Phobius"/>
    </source>
</evidence>
<dbReference type="GO" id="GO:0005227">
    <property type="term" value="F:calcium-activated cation channel activity"/>
    <property type="evidence" value="ECO:0007669"/>
    <property type="project" value="InterPro"/>
</dbReference>
<evidence type="ECO:0000256" key="7">
    <source>
        <dbReference type="SAM" id="MobiDB-lite"/>
    </source>
</evidence>
<feature type="compositionally biased region" description="Polar residues" evidence="7">
    <location>
        <begin position="1074"/>
        <end position="1089"/>
    </location>
</feature>
<feature type="region of interest" description="Disordered" evidence="7">
    <location>
        <begin position="885"/>
        <end position="1089"/>
    </location>
</feature>
<accession>A0A9P6F5R1</accession>
<feature type="domain" description="CSC1/OSCA1-like cytosolic" evidence="11">
    <location>
        <begin position="220"/>
        <end position="423"/>
    </location>
</feature>
<feature type="domain" description="CSC1/OSCA1-like 7TM region" evidence="9">
    <location>
        <begin position="434"/>
        <end position="704"/>
    </location>
</feature>
<feature type="transmembrane region" description="Helical" evidence="8">
    <location>
        <begin position="625"/>
        <end position="642"/>
    </location>
</feature>
<evidence type="ECO:0000259" key="9">
    <source>
        <dbReference type="Pfam" id="PF02714"/>
    </source>
</evidence>
<feature type="compositionally biased region" description="Polar residues" evidence="7">
    <location>
        <begin position="1020"/>
        <end position="1030"/>
    </location>
</feature>
<comment type="subcellular location">
    <subcellularLocation>
        <location evidence="1">Membrane</location>
        <topology evidence="1">Multi-pass membrane protein</topology>
    </subcellularLocation>
</comment>
<feature type="transmembrane region" description="Helical" evidence="8">
    <location>
        <begin position="561"/>
        <end position="582"/>
    </location>
</feature>
<keyword evidence="13" id="KW-1185">Reference proteome</keyword>
<feature type="transmembrane region" description="Helical" evidence="8">
    <location>
        <begin position="685"/>
        <end position="705"/>
    </location>
</feature>
<evidence type="ECO:0000256" key="2">
    <source>
        <dbReference type="ARBA" id="ARBA00007779"/>
    </source>
</evidence>
<dbReference type="InterPro" id="IPR032880">
    <property type="entry name" value="CSC1/OSCA1-like_N"/>
</dbReference>
<keyword evidence="3" id="KW-0813">Transport</keyword>
<feature type="domain" description="CSC1/OSCA1-like N-terminal transmembrane" evidence="10">
    <location>
        <begin position="41"/>
        <end position="198"/>
    </location>
</feature>
<feature type="compositionally biased region" description="Basic and acidic residues" evidence="7">
    <location>
        <begin position="909"/>
        <end position="919"/>
    </location>
</feature>
<evidence type="ECO:0000256" key="3">
    <source>
        <dbReference type="ARBA" id="ARBA00022448"/>
    </source>
</evidence>
<dbReference type="Pfam" id="PF13967">
    <property type="entry name" value="RSN1_TM"/>
    <property type="match status" value="1"/>
</dbReference>
<feature type="transmembrane region" description="Helical" evidence="8">
    <location>
        <begin position="111"/>
        <end position="135"/>
    </location>
</feature>
<keyword evidence="6 8" id="KW-0472">Membrane</keyword>
<keyword evidence="4 8" id="KW-0812">Transmembrane</keyword>
<evidence type="ECO:0000313" key="13">
    <source>
        <dbReference type="Proteomes" id="UP000723463"/>
    </source>
</evidence>
<dbReference type="PANTHER" id="PTHR13018">
    <property type="entry name" value="PROBABLE MEMBRANE PROTEIN DUF221-RELATED"/>
    <property type="match status" value="1"/>
</dbReference>
<feature type="transmembrane region" description="Helical" evidence="8">
    <location>
        <begin position="711"/>
        <end position="730"/>
    </location>
</feature>
<dbReference type="EMBL" id="JAAAXW010000123">
    <property type="protein sequence ID" value="KAF9543050.1"/>
    <property type="molecule type" value="Genomic_DNA"/>
</dbReference>
<dbReference type="GO" id="GO:0005886">
    <property type="term" value="C:plasma membrane"/>
    <property type="evidence" value="ECO:0007669"/>
    <property type="project" value="TreeGrafter"/>
</dbReference>
<evidence type="ECO:0000259" key="10">
    <source>
        <dbReference type="Pfam" id="PF13967"/>
    </source>
</evidence>
<reference evidence="12" key="1">
    <citation type="journal article" date="2020" name="Fungal Divers.">
        <title>Resolving the Mortierellaceae phylogeny through synthesis of multi-gene phylogenetics and phylogenomics.</title>
        <authorList>
            <person name="Vandepol N."/>
            <person name="Liber J."/>
            <person name="Desiro A."/>
            <person name="Na H."/>
            <person name="Kennedy M."/>
            <person name="Barry K."/>
            <person name="Grigoriev I.V."/>
            <person name="Miller A.N."/>
            <person name="O'Donnell K."/>
            <person name="Stajich J.E."/>
            <person name="Bonito G."/>
        </authorList>
    </citation>
    <scope>NUCLEOTIDE SEQUENCE</scope>
    <source>
        <strain evidence="12">NRRL 2591</strain>
    </source>
</reference>
<evidence type="ECO:0008006" key="14">
    <source>
        <dbReference type="Google" id="ProtNLM"/>
    </source>
</evidence>